<feature type="compositionally biased region" description="Polar residues" evidence="1">
    <location>
        <begin position="215"/>
        <end position="224"/>
    </location>
</feature>
<feature type="compositionally biased region" description="Low complexity" evidence="1">
    <location>
        <begin position="108"/>
        <end position="136"/>
    </location>
</feature>
<feature type="compositionally biased region" description="Polar residues" evidence="1">
    <location>
        <begin position="315"/>
        <end position="333"/>
    </location>
</feature>
<gene>
    <name evidence="2" type="ORF">FALBO_812</name>
</gene>
<feature type="compositionally biased region" description="Polar residues" evidence="1">
    <location>
        <begin position="1"/>
        <end position="12"/>
    </location>
</feature>
<dbReference type="InterPro" id="IPR028322">
    <property type="entry name" value="PNRC-like_rgn"/>
</dbReference>
<feature type="compositionally biased region" description="Low complexity" evidence="1">
    <location>
        <begin position="203"/>
        <end position="213"/>
    </location>
</feature>
<protein>
    <submittedName>
        <fullName evidence="2">Proteophosphoglycan 5</fullName>
    </submittedName>
</protein>
<evidence type="ECO:0000313" key="3">
    <source>
        <dbReference type="Proteomes" id="UP000554235"/>
    </source>
</evidence>
<dbReference type="OrthoDB" id="2142961at2759"/>
<evidence type="ECO:0000256" key="1">
    <source>
        <dbReference type="SAM" id="MobiDB-lite"/>
    </source>
</evidence>
<evidence type="ECO:0000313" key="2">
    <source>
        <dbReference type="EMBL" id="KAF4472287.1"/>
    </source>
</evidence>
<feature type="region of interest" description="Disordered" evidence="1">
    <location>
        <begin position="1"/>
        <end position="363"/>
    </location>
</feature>
<dbReference type="EMBL" id="JAADYS010000096">
    <property type="protein sequence ID" value="KAF4472287.1"/>
    <property type="molecule type" value="Genomic_DNA"/>
</dbReference>
<organism evidence="2 3">
    <name type="scientific">Fusarium albosuccineum</name>
    <dbReference type="NCBI Taxonomy" id="1237068"/>
    <lineage>
        <taxon>Eukaryota</taxon>
        <taxon>Fungi</taxon>
        <taxon>Dikarya</taxon>
        <taxon>Ascomycota</taxon>
        <taxon>Pezizomycotina</taxon>
        <taxon>Sordariomycetes</taxon>
        <taxon>Hypocreomycetidae</taxon>
        <taxon>Hypocreales</taxon>
        <taxon>Nectriaceae</taxon>
        <taxon>Fusarium</taxon>
        <taxon>Fusarium decemcellulare species complex</taxon>
    </lineage>
</organism>
<feature type="compositionally biased region" description="Low complexity" evidence="1">
    <location>
        <begin position="281"/>
        <end position="294"/>
    </location>
</feature>
<dbReference type="AlphaFoldDB" id="A0A8H4PI22"/>
<feature type="compositionally biased region" description="Polar residues" evidence="1">
    <location>
        <begin position="138"/>
        <end position="150"/>
    </location>
</feature>
<keyword evidence="3" id="KW-1185">Reference proteome</keyword>
<name>A0A8H4PI22_9HYPO</name>
<reference evidence="2 3" key="1">
    <citation type="submission" date="2020-01" db="EMBL/GenBank/DDBJ databases">
        <title>Identification and distribution of gene clusters putatively required for synthesis of sphingolipid metabolism inhibitors in phylogenetically diverse species of the filamentous fungus Fusarium.</title>
        <authorList>
            <person name="Kim H.-S."/>
            <person name="Busman M."/>
            <person name="Brown D.W."/>
            <person name="Divon H."/>
            <person name="Uhlig S."/>
            <person name="Proctor R.H."/>
        </authorList>
    </citation>
    <scope>NUCLEOTIDE SEQUENCE [LARGE SCALE GENOMIC DNA]</scope>
    <source>
        <strain evidence="2 3">NRRL 20459</strain>
    </source>
</reference>
<dbReference type="Proteomes" id="UP000554235">
    <property type="component" value="Unassembled WGS sequence"/>
</dbReference>
<accession>A0A8H4PI22</accession>
<dbReference type="Pfam" id="PF15365">
    <property type="entry name" value="PNRC"/>
    <property type="match status" value="1"/>
</dbReference>
<proteinExistence type="predicted"/>
<sequence length="386" mass="41228">MSETPSQPTTTPARRRQGRGNGRPSAHKAYASENDAANLDLYRHDRGPRTPQKGAGTDSPAAQTTHSHSKQRSRNNNNNHHNNKSRNKNTPNSPESARPGRHTPPNQSSSMKAAAPAFAGATFHASPAPSALPLPSFVTRSSTESPSNNKTSREIAQEPLQEPSPPTDSDVPTDEASWGGVPHESPLDFMFRAHRQEKERQRSGSSSSFRPSGLANDSPSSQSPFEPASVPKPATLPQTARTQARFHSGGIDSAELNGTPGRPMGPAFSTPYQERIKAARSNSAQSPATQASSQPRTNHAPAEDPAEALKKYLFNGNSSSMSNSLPNGFSSAPPSQPFNHPRSGPGAPVAYGGRPNNLQTMEDDLRRILKLDMTAGSTGANQRLFS</sequence>
<comment type="caution">
    <text evidence="2">The sequence shown here is derived from an EMBL/GenBank/DDBJ whole genome shotgun (WGS) entry which is preliminary data.</text>
</comment>
<dbReference type="GO" id="GO:0016071">
    <property type="term" value="P:mRNA metabolic process"/>
    <property type="evidence" value="ECO:0007669"/>
    <property type="project" value="UniProtKB-ARBA"/>
</dbReference>